<dbReference type="PANTHER" id="PTHR43737:SF1">
    <property type="entry name" value="DUF1501 DOMAIN-CONTAINING PROTEIN"/>
    <property type="match status" value="1"/>
</dbReference>
<dbReference type="RefSeq" id="WP_209357109.1">
    <property type="nucleotide sequence ID" value="NZ_CP060010.1"/>
</dbReference>
<dbReference type="PANTHER" id="PTHR43737">
    <property type="entry name" value="BLL7424 PROTEIN"/>
    <property type="match status" value="1"/>
</dbReference>
<gene>
    <name evidence="1" type="ORF">HZ995_02520</name>
</gene>
<sequence>MTHEISRRNFLGSAGAIGCSLAASPLLTPVSLAAAPGDNRLVVIILRGGMDGIDVLRPWGDLSLASHRPNLAVSRDNELHLNEFYGIHPGLKPLKPLWDRGELSFVQATSTPYRDKRSHFDGQDLLEAGTVDLAPMGRRDGWLNRMLPYLGGAQARTAFALGRENMLILTGETPVSNWSPDVDLGMSSQGLRLLDLVMKGDPTMAASMQEAISLASSDGDSVALDMHGGMVDQEDMMNAMADDVQNARKGKTHLKIVDFAAEQLRAETRIASFSIGGWDTHAAQNRTLNRPLQELSETILRLRKELGSIVWGQTTVLCMTEFGRTVRENGTKGTDHGTGGTMIVAGGAVRGGQVHGRWPGLAEADLYDRRDLMPTTDIRAWAAWAMRESFGMSKSALETSVFGGLDMGSGPKLLL</sequence>
<dbReference type="EMBL" id="CP060010">
    <property type="protein sequence ID" value="QTN36410.1"/>
    <property type="molecule type" value="Genomic_DNA"/>
</dbReference>
<proteinExistence type="predicted"/>
<dbReference type="PROSITE" id="PS51257">
    <property type="entry name" value="PROKAR_LIPOPROTEIN"/>
    <property type="match status" value="1"/>
</dbReference>
<dbReference type="InterPro" id="IPR019546">
    <property type="entry name" value="TAT_signal_bac_arc"/>
</dbReference>
<reference evidence="1" key="1">
    <citation type="submission" date="2020-07" db="EMBL/GenBank/DDBJ databases">
        <title>Genome sequences of bacteria associated with the marine, planktonic diatom Thalassiosira profunda strain ECT2AJA-044.</title>
        <authorList>
            <person name="Gargas C.B."/>
            <person name="Roberts W.R."/>
            <person name="Alverson A.J."/>
        </authorList>
    </citation>
    <scope>NUCLEOTIDE SEQUENCE</scope>
    <source>
        <strain evidence="1">ECT2AJA-044</strain>
    </source>
</reference>
<name>A0A975EQM8_9RHOB</name>
<dbReference type="Proteomes" id="UP000665026">
    <property type="component" value="Chromosome"/>
</dbReference>
<dbReference type="InterPro" id="IPR006311">
    <property type="entry name" value="TAT_signal"/>
</dbReference>
<dbReference type="InterPro" id="IPR010869">
    <property type="entry name" value="DUF1501"/>
</dbReference>
<dbReference type="KEGG" id="cact:HZ995_02520"/>
<organism evidence="1 2">
    <name type="scientific">Cognatishimia activa</name>
    <dbReference type="NCBI Taxonomy" id="1715691"/>
    <lineage>
        <taxon>Bacteria</taxon>
        <taxon>Pseudomonadati</taxon>
        <taxon>Pseudomonadota</taxon>
        <taxon>Alphaproteobacteria</taxon>
        <taxon>Rhodobacterales</taxon>
        <taxon>Paracoccaceae</taxon>
        <taxon>Cognatishimia</taxon>
    </lineage>
</organism>
<protein>
    <submittedName>
        <fullName evidence="1">DUF1501 domain-containing protein</fullName>
    </submittedName>
</protein>
<dbReference type="AlphaFoldDB" id="A0A975EQM8"/>
<accession>A0A975EQM8</accession>
<dbReference type="NCBIfam" id="TIGR01409">
    <property type="entry name" value="TAT_signal_seq"/>
    <property type="match status" value="1"/>
</dbReference>
<dbReference type="PROSITE" id="PS51318">
    <property type="entry name" value="TAT"/>
    <property type="match status" value="1"/>
</dbReference>
<evidence type="ECO:0000313" key="1">
    <source>
        <dbReference type="EMBL" id="QTN36410.1"/>
    </source>
</evidence>
<dbReference type="Pfam" id="PF07394">
    <property type="entry name" value="DUF1501"/>
    <property type="match status" value="1"/>
</dbReference>
<evidence type="ECO:0000313" key="2">
    <source>
        <dbReference type="Proteomes" id="UP000665026"/>
    </source>
</evidence>